<evidence type="ECO:0000313" key="2">
    <source>
        <dbReference type="EMBL" id="MFC6673592.1"/>
    </source>
</evidence>
<evidence type="ECO:0000256" key="1">
    <source>
        <dbReference type="SAM" id="Phobius"/>
    </source>
</evidence>
<dbReference type="RefSeq" id="WP_379912090.1">
    <property type="nucleotide sequence ID" value="NZ_JBHSWE010000001.1"/>
</dbReference>
<proteinExistence type="predicted"/>
<keyword evidence="1" id="KW-1133">Transmembrane helix</keyword>
<reference evidence="3" key="1">
    <citation type="journal article" date="2019" name="Int. J. Syst. Evol. Microbiol.">
        <title>The Global Catalogue of Microorganisms (GCM) 10K type strain sequencing project: providing services to taxonomists for standard genome sequencing and annotation.</title>
        <authorList>
            <consortium name="The Broad Institute Genomics Platform"/>
            <consortium name="The Broad Institute Genome Sequencing Center for Infectious Disease"/>
            <person name="Wu L."/>
            <person name="Ma J."/>
        </authorList>
    </citation>
    <scope>NUCLEOTIDE SEQUENCE [LARGE SCALE GENOMIC DNA]</scope>
    <source>
        <strain evidence="3">NBRC 111756</strain>
    </source>
</reference>
<keyword evidence="3" id="KW-1185">Reference proteome</keyword>
<comment type="caution">
    <text evidence="2">The sequence shown here is derived from an EMBL/GenBank/DDBJ whole genome shotgun (WGS) entry which is preliminary data.</text>
</comment>
<name>A0ABW2A861_9GAMM</name>
<dbReference type="Pfam" id="PF05751">
    <property type="entry name" value="FixH"/>
    <property type="match status" value="1"/>
</dbReference>
<evidence type="ECO:0000313" key="3">
    <source>
        <dbReference type="Proteomes" id="UP001596422"/>
    </source>
</evidence>
<sequence>MKQDSPAIAPWYKQPWLWFILAPVIASMIYGTTFLYLSIVSADGVVKDDYYKVARGLEIDNSRSERARALDLAGSLLIDEVTGDIGLTLNGTLSDDLAELEMDIIHPTHKKYDQKVRLRRLDGSNRYSGNLQSQLGSAKRYLVIQPLDQEWTLRAEVLPPMTR</sequence>
<organism evidence="2 3">
    <name type="scientific">Marinobacterium aestuariivivens</name>
    <dbReference type="NCBI Taxonomy" id="1698799"/>
    <lineage>
        <taxon>Bacteria</taxon>
        <taxon>Pseudomonadati</taxon>
        <taxon>Pseudomonadota</taxon>
        <taxon>Gammaproteobacteria</taxon>
        <taxon>Oceanospirillales</taxon>
        <taxon>Oceanospirillaceae</taxon>
        <taxon>Marinobacterium</taxon>
    </lineage>
</organism>
<keyword evidence="1" id="KW-0812">Transmembrane</keyword>
<gene>
    <name evidence="2" type="ORF">ACFQDL_28490</name>
</gene>
<feature type="transmembrane region" description="Helical" evidence="1">
    <location>
        <begin position="16"/>
        <end position="37"/>
    </location>
</feature>
<dbReference type="Proteomes" id="UP001596422">
    <property type="component" value="Unassembled WGS sequence"/>
</dbReference>
<dbReference type="InterPro" id="IPR008620">
    <property type="entry name" value="FixH"/>
</dbReference>
<keyword evidence="1" id="KW-0472">Membrane</keyword>
<protein>
    <submittedName>
        <fullName evidence="2">FixH family protein</fullName>
    </submittedName>
</protein>
<accession>A0ABW2A861</accession>
<dbReference type="EMBL" id="JBHSWE010000001">
    <property type="protein sequence ID" value="MFC6673592.1"/>
    <property type="molecule type" value="Genomic_DNA"/>
</dbReference>